<dbReference type="InterPro" id="IPR036514">
    <property type="entry name" value="SGNH_hydro_sf"/>
</dbReference>
<dbReference type="HOGENOM" id="CLU_623612_0_0_6"/>
<feature type="domain" description="SGNH hydrolase-type esterase" evidence="1">
    <location>
        <begin position="126"/>
        <end position="307"/>
    </location>
</feature>
<dbReference type="Proteomes" id="UP000014585">
    <property type="component" value="Unassembled WGS sequence"/>
</dbReference>
<dbReference type="Pfam" id="PF13472">
    <property type="entry name" value="Lipase_GDSL_2"/>
    <property type="match status" value="1"/>
</dbReference>
<dbReference type="InterPro" id="IPR013830">
    <property type="entry name" value="SGNH_hydro"/>
</dbReference>
<dbReference type="PATRIC" id="fig|566551.4.peg.1696"/>
<dbReference type="GO" id="GO:0016788">
    <property type="term" value="F:hydrolase activity, acting on ester bonds"/>
    <property type="evidence" value="ECO:0007669"/>
    <property type="project" value="UniProtKB-ARBA"/>
</dbReference>
<evidence type="ECO:0000259" key="1">
    <source>
        <dbReference type="Pfam" id="PF13472"/>
    </source>
</evidence>
<gene>
    <name evidence="2" type="ORF">HMPREF0201_01842</name>
</gene>
<dbReference type="AlphaFoldDB" id="S3IVU8"/>
<organism evidence="2 3">
    <name type="scientific">Cedecea davisae DSM 4568</name>
    <dbReference type="NCBI Taxonomy" id="566551"/>
    <lineage>
        <taxon>Bacteria</taxon>
        <taxon>Pseudomonadati</taxon>
        <taxon>Pseudomonadota</taxon>
        <taxon>Gammaproteobacteria</taxon>
        <taxon>Enterobacterales</taxon>
        <taxon>Enterobacteriaceae</taxon>
        <taxon>Cedecea</taxon>
    </lineage>
</organism>
<proteinExistence type="predicted"/>
<dbReference type="EMBL" id="ATDT01000010">
    <property type="protein sequence ID" value="EPF17858.1"/>
    <property type="molecule type" value="Genomic_DNA"/>
</dbReference>
<reference evidence="2 3" key="1">
    <citation type="submission" date="2013-04" db="EMBL/GenBank/DDBJ databases">
        <authorList>
            <person name="Weinstock G."/>
            <person name="Sodergren E."/>
            <person name="Lobos E.A."/>
            <person name="Fulton L."/>
            <person name="Fulton R."/>
            <person name="Courtney L."/>
            <person name="Fronick C."/>
            <person name="O'Laughlin M."/>
            <person name="Godfrey J."/>
            <person name="Wilson R.M."/>
            <person name="Miner T."/>
            <person name="Farmer C."/>
            <person name="Delehaunty K."/>
            <person name="Cordes M."/>
            <person name="Minx P."/>
            <person name="Tomlinson C."/>
            <person name="Chen J."/>
            <person name="Wollam A."/>
            <person name="Pepin K.H."/>
            <person name="Palsikar V.B."/>
            <person name="Zhang X."/>
            <person name="Suruliraj S."/>
            <person name="Perna N.T."/>
            <person name="Plunkett G."/>
            <person name="Warren W."/>
            <person name="Mitreva M."/>
            <person name="Mardis E.R."/>
            <person name="Wilson R.K."/>
        </authorList>
    </citation>
    <scope>NUCLEOTIDE SEQUENCE [LARGE SCALE GENOMIC DNA]</scope>
    <source>
        <strain evidence="2 3">DSM 4568</strain>
    </source>
</reference>
<dbReference type="Gene3D" id="3.40.50.1110">
    <property type="entry name" value="SGNH hydrolase"/>
    <property type="match status" value="1"/>
</dbReference>
<protein>
    <recommendedName>
        <fullName evidence="1">SGNH hydrolase-type esterase domain-containing protein</fullName>
    </recommendedName>
</protein>
<evidence type="ECO:0000313" key="3">
    <source>
        <dbReference type="Proteomes" id="UP000014585"/>
    </source>
</evidence>
<dbReference type="STRING" id="566551.HMPREF0201_01842"/>
<evidence type="ECO:0000313" key="2">
    <source>
        <dbReference type="EMBL" id="EPF17858.1"/>
    </source>
</evidence>
<name>S3IVU8_9ENTR</name>
<accession>S3IVU8</accession>
<dbReference type="SUPFAM" id="SSF52266">
    <property type="entry name" value="SGNH hydrolase"/>
    <property type="match status" value="1"/>
</dbReference>
<comment type="caution">
    <text evidence="2">The sequence shown here is derived from an EMBL/GenBank/DDBJ whole genome shotgun (WGS) entry which is preliminary data.</text>
</comment>
<sequence length="439" mass="46398">MLNDAVSGSVSVGVVTPNGFALVEQDLETGGIAFNLNGSLSSISMNVTSSTRNQFNSALLSVKIVSDQIFQVCVNGIPISTFDAEEGISGIAFGGFGRSTNMSWSSMYKIKNSKISGFKSLRAIMLGDSTSDPIIPCSQYDYMRQFLASAGIQFYEFVNLANSGDTSTTQRARFDNYGISGFDVCIANIGINDIQGAVTPGVFANNVAAIAARCVANGVKFIMSIPTVWYTKLEASAHGQGGQETLNSAGGAEYRAAAIRAIAPYADKGCVISTAPLRMEGMITADYLGLSGVDSVLMDNIHPTAYGRMMMGMGNAMAVIGLFNPLGYRDNKITMMPLRWAAEGSDISTSAPRISIQNGDVKFMGNIGITPDYVPGHPLLRIDRELTTSRYETFPATALNISGGIGVATLAVSPDGVISLFNIPNGTGYISLDGLKLSK</sequence>